<keyword evidence="2" id="KW-1185">Reference proteome</keyword>
<gene>
    <name evidence="1" type="ORF">Godav_017942</name>
</gene>
<dbReference type="AlphaFoldDB" id="A0A7J8QW70"/>
<comment type="caution">
    <text evidence="1">The sequence shown here is derived from an EMBL/GenBank/DDBJ whole genome shotgun (WGS) entry which is preliminary data.</text>
</comment>
<organism evidence="1 2">
    <name type="scientific">Gossypium davidsonii</name>
    <name type="common">Davidson's cotton</name>
    <name type="synonym">Gossypium klotzschianum subsp. davidsonii</name>
    <dbReference type="NCBI Taxonomy" id="34287"/>
    <lineage>
        <taxon>Eukaryota</taxon>
        <taxon>Viridiplantae</taxon>
        <taxon>Streptophyta</taxon>
        <taxon>Embryophyta</taxon>
        <taxon>Tracheophyta</taxon>
        <taxon>Spermatophyta</taxon>
        <taxon>Magnoliopsida</taxon>
        <taxon>eudicotyledons</taxon>
        <taxon>Gunneridae</taxon>
        <taxon>Pentapetalae</taxon>
        <taxon>rosids</taxon>
        <taxon>malvids</taxon>
        <taxon>Malvales</taxon>
        <taxon>Malvaceae</taxon>
        <taxon>Malvoideae</taxon>
        <taxon>Gossypium</taxon>
    </lineage>
</organism>
<name>A0A7J8QW70_GOSDV</name>
<protein>
    <submittedName>
        <fullName evidence="1">Uncharacterized protein</fullName>
    </submittedName>
</protein>
<evidence type="ECO:0000313" key="2">
    <source>
        <dbReference type="Proteomes" id="UP000593561"/>
    </source>
</evidence>
<proteinExistence type="predicted"/>
<reference evidence="1 2" key="1">
    <citation type="journal article" date="2019" name="Genome Biol. Evol.">
        <title>Insights into the evolution of the New World diploid cottons (Gossypium, subgenus Houzingenia) based on genome sequencing.</title>
        <authorList>
            <person name="Grover C.E."/>
            <person name="Arick M.A. 2nd"/>
            <person name="Thrash A."/>
            <person name="Conover J.L."/>
            <person name="Sanders W.S."/>
            <person name="Peterson D.G."/>
            <person name="Frelichowski J.E."/>
            <person name="Scheffler J.A."/>
            <person name="Scheffler B.E."/>
            <person name="Wendel J.F."/>
        </authorList>
    </citation>
    <scope>NUCLEOTIDE SEQUENCE [LARGE SCALE GENOMIC DNA]</scope>
    <source>
        <strain evidence="1">27</strain>
        <tissue evidence="1">Leaf</tissue>
    </source>
</reference>
<evidence type="ECO:0000313" key="1">
    <source>
        <dbReference type="EMBL" id="MBA0605356.1"/>
    </source>
</evidence>
<accession>A0A7J8QW70</accession>
<sequence>MKSSRYLIVGQNSMLLFQNLHHTEHKFLLLALIYKGIRCV</sequence>
<dbReference type="EMBL" id="JABFAC010000001">
    <property type="protein sequence ID" value="MBA0605356.1"/>
    <property type="molecule type" value="Genomic_DNA"/>
</dbReference>
<dbReference type="Proteomes" id="UP000593561">
    <property type="component" value="Unassembled WGS sequence"/>
</dbReference>